<feature type="compositionally biased region" description="Acidic residues" evidence="4">
    <location>
        <begin position="133"/>
        <end position="146"/>
    </location>
</feature>
<dbReference type="PANTHER" id="PTHR42953:SF3">
    <property type="entry name" value="HIGH-AFFINITY ZINC UPTAKE SYSTEM PROTEIN ZNUA"/>
    <property type="match status" value="1"/>
</dbReference>
<feature type="signal peptide" evidence="5">
    <location>
        <begin position="1"/>
        <end position="21"/>
    </location>
</feature>
<accession>A0A1H3LFM0</accession>
<evidence type="ECO:0000256" key="2">
    <source>
        <dbReference type="ARBA" id="ARBA00022448"/>
    </source>
</evidence>
<organism evidence="6 7">
    <name type="scientific">Lachnobacterium bovis DSM 14045</name>
    <dbReference type="NCBI Taxonomy" id="1122142"/>
    <lineage>
        <taxon>Bacteria</taxon>
        <taxon>Bacillati</taxon>
        <taxon>Bacillota</taxon>
        <taxon>Clostridia</taxon>
        <taxon>Lachnospirales</taxon>
        <taxon>Lachnospiraceae</taxon>
        <taxon>Lachnobacterium</taxon>
    </lineage>
</organism>
<name>A0A1H3LFM0_9FIRM</name>
<dbReference type="GO" id="GO:0030001">
    <property type="term" value="P:metal ion transport"/>
    <property type="evidence" value="ECO:0007669"/>
    <property type="project" value="InterPro"/>
</dbReference>
<evidence type="ECO:0000313" key="7">
    <source>
        <dbReference type="Proteomes" id="UP000183918"/>
    </source>
</evidence>
<keyword evidence="2" id="KW-0813">Transport</keyword>
<dbReference type="InterPro" id="IPR006127">
    <property type="entry name" value="ZnuA-like"/>
</dbReference>
<dbReference type="GO" id="GO:0046872">
    <property type="term" value="F:metal ion binding"/>
    <property type="evidence" value="ECO:0007669"/>
    <property type="project" value="InterPro"/>
</dbReference>
<evidence type="ECO:0000256" key="5">
    <source>
        <dbReference type="SAM" id="SignalP"/>
    </source>
</evidence>
<gene>
    <name evidence="6" type="ORF">SAMN02910414_01999</name>
</gene>
<dbReference type="PANTHER" id="PTHR42953">
    <property type="entry name" value="HIGH-AFFINITY ZINC UPTAKE SYSTEM PROTEIN ZNUA-RELATED"/>
    <property type="match status" value="1"/>
</dbReference>
<evidence type="ECO:0000256" key="1">
    <source>
        <dbReference type="ARBA" id="ARBA00011028"/>
    </source>
</evidence>
<proteinExistence type="inferred from homology"/>
<comment type="similarity">
    <text evidence="1">Belongs to the bacterial solute-binding protein 9 family.</text>
</comment>
<evidence type="ECO:0000256" key="3">
    <source>
        <dbReference type="ARBA" id="ARBA00022729"/>
    </source>
</evidence>
<feature type="region of interest" description="Disordered" evidence="4">
    <location>
        <begin position="130"/>
        <end position="158"/>
    </location>
</feature>
<dbReference type="OrthoDB" id="9810636at2"/>
<dbReference type="AlphaFoldDB" id="A0A1H3LFM0"/>
<dbReference type="RefSeq" id="WP_074718573.1">
    <property type="nucleotide sequence ID" value="NZ_FNPG01000025.1"/>
</dbReference>
<reference evidence="6 7" key="1">
    <citation type="submission" date="2016-10" db="EMBL/GenBank/DDBJ databases">
        <authorList>
            <person name="de Groot N.N."/>
        </authorList>
    </citation>
    <scope>NUCLEOTIDE SEQUENCE [LARGE SCALE GENOMIC DNA]</scope>
    <source>
        <strain evidence="6 7">DSM 14045</strain>
    </source>
</reference>
<dbReference type="Gene3D" id="3.40.50.1980">
    <property type="entry name" value="Nitrogenase molybdenum iron protein domain"/>
    <property type="match status" value="2"/>
</dbReference>
<dbReference type="STRING" id="1122142.SAMN02910414_01999"/>
<dbReference type="PROSITE" id="PS51257">
    <property type="entry name" value="PROKAR_LIPOPROTEIN"/>
    <property type="match status" value="1"/>
</dbReference>
<dbReference type="EMBL" id="FNPG01000025">
    <property type="protein sequence ID" value="SDY63193.1"/>
    <property type="molecule type" value="Genomic_DNA"/>
</dbReference>
<dbReference type="Proteomes" id="UP000183918">
    <property type="component" value="Unassembled WGS sequence"/>
</dbReference>
<evidence type="ECO:0000256" key="4">
    <source>
        <dbReference type="SAM" id="MobiDB-lite"/>
    </source>
</evidence>
<protein>
    <submittedName>
        <fullName evidence="6">Zinc transport system substrate-binding protein</fullName>
    </submittedName>
</protein>
<dbReference type="InterPro" id="IPR050492">
    <property type="entry name" value="Bact_metal-bind_prot9"/>
</dbReference>
<keyword evidence="7" id="KW-1185">Reference proteome</keyword>
<feature type="chain" id="PRO_5038488724" evidence="5">
    <location>
        <begin position="22"/>
        <end position="335"/>
    </location>
</feature>
<dbReference type="Pfam" id="PF01297">
    <property type="entry name" value="ZnuA"/>
    <property type="match status" value="1"/>
</dbReference>
<dbReference type="SUPFAM" id="SSF53807">
    <property type="entry name" value="Helical backbone' metal receptor"/>
    <property type="match status" value="1"/>
</dbReference>
<evidence type="ECO:0000313" key="6">
    <source>
        <dbReference type="EMBL" id="SDY63193.1"/>
    </source>
</evidence>
<sequence length="335" mass="38030">MKKNYFVKMILVLALVVSSFAGCSFGAQDKASGKNGKIKIVCTTYPQYDWVNNIIGKKKDNFDVELLIKQGVDLHSYQPSAKDIANISTADMFIYVGGESDEWVDDVLKTAKNKKIKSINMVKAIGKAAKEEEVVEGMEPEKEDEKEDSKDNKDEEEVEIDEHVWLSLRNAKTISLKIEKELEKIDPANKETYKKNGDSYVKRLDDLDAKYKKTVESSDKKAVVFGDRFPFRYMVNDYDIKYYAAFVGCSAESEASFKTISFLAKKVDDLDTDVIFVIENSDKKIANTIKKNTHKKNQKILVMNSLQSITQKDLDNGLDYISVMEKNLEVLKQAL</sequence>
<keyword evidence="3 5" id="KW-0732">Signal</keyword>